<dbReference type="InParanoid" id="E0VS66"/>
<reference evidence="28" key="1">
    <citation type="submission" date="2007-04" db="EMBL/GenBank/DDBJ databases">
        <title>Annotation of Pediculus humanus corporis strain USDA.</title>
        <authorList>
            <person name="Kirkness E."/>
            <person name="Hannick L."/>
            <person name="Hass B."/>
            <person name="Bruggner R."/>
            <person name="Lawson D."/>
            <person name="Bidwell S."/>
            <person name="Joardar V."/>
            <person name="Caler E."/>
            <person name="Walenz B."/>
            <person name="Inman J."/>
            <person name="Schobel S."/>
            <person name="Galinsky K."/>
            <person name="Amedeo P."/>
            <person name="Strausberg R."/>
        </authorList>
    </citation>
    <scope>NUCLEOTIDE SEQUENCE</scope>
    <source>
        <strain evidence="28">USDA</strain>
    </source>
</reference>
<evidence type="ECO:0000256" key="6">
    <source>
        <dbReference type="ARBA" id="ARBA00022622"/>
    </source>
</evidence>
<dbReference type="Gene3D" id="2.60.40.1730">
    <property type="entry name" value="tricorn interacting facor f3 domain"/>
    <property type="match status" value="1"/>
</dbReference>
<keyword evidence="8" id="KW-0812">Transmembrane</keyword>
<dbReference type="EMBL" id="AAZO01005062">
    <property type="status" value="NOT_ANNOTATED_CDS"/>
    <property type="molecule type" value="Genomic_DNA"/>
</dbReference>
<dbReference type="Pfam" id="PF11838">
    <property type="entry name" value="ERAP1_C"/>
    <property type="match status" value="1"/>
</dbReference>
<dbReference type="InterPro" id="IPR027268">
    <property type="entry name" value="Peptidase_M4/M1_CTD_sf"/>
</dbReference>
<dbReference type="KEGG" id="phu:Phum_PHUM411950"/>
<dbReference type="OMA" id="MWAFQAI"/>
<dbReference type="SUPFAM" id="SSF55486">
    <property type="entry name" value="Metalloproteases ('zincins'), catalytic domain"/>
    <property type="match status" value="1"/>
</dbReference>
<dbReference type="STRING" id="121224.E0VS66"/>
<dbReference type="FunFam" id="1.25.50.20:FF:000001">
    <property type="entry name" value="Aminopeptidase"/>
    <property type="match status" value="1"/>
</dbReference>
<dbReference type="GO" id="GO:0070006">
    <property type="term" value="F:metalloaminopeptidase activity"/>
    <property type="evidence" value="ECO:0007669"/>
    <property type="project" value="TreeGrafter"/>
</dbReference>
<dbReference type="Gene3D" id="1.10.390.10">
    <property type="entry name" value="Neutral Protease Domain 2"/>
    <property type="match status" value="1"/>
</dbReference>
<evidence type="ECO:0000256" key="11">
    <source>
        <dbReference type="ARBA" id="ARBA00022801"/>
    </source>
</evidence>
<dbReference type="EnsemblMetazoa" id="PHUM411950-RA">
    <property type="protein sequence ID" value="PHUM411950-PA"/>
    <property type="gene ID" value="PHUM411950"/>
</dbReference>
<dbReference type="InterPro" id="IPR045357">
    <property type="entry name" value="Aminopeptidase_N-like_N"/>
</dbReference>
<organism>
    <name type="scientific">Pediculus humanus subsp. corporis</name>
    <name type="common">Body louse</name>
    <dbReference type="NCBI Taxonomy" id="121224"/>
    <lineage>
        <taxon>Eukaryota</taxon>
        <taxon>Metazoa</taxon>
        <taxon>Ecdysozoa</taxon>
        <taxon>Arthropoda</taxon>
        <taxon>Hexapoda</taxon>
        <taxon>Insecta</taxon>
        <taxon>Pterygota</taxon>
        <taxon>Neoptera</taxon>
        <taxon>Paraneoptera</taxon>
        <taxon>Psocodea</taxon>
        <taxon>Troctomorpha</taxon>
        <taxon>Phthiraptera</taxon>
        <taxon>Anoplura</taxon>
        <taxon>Pediculidae</taxon>
        <taxon>Pediculus</taxon>
    </lineage>
</organism>
<evidence type="ECO:0000256" key="8">
    <source>
        <dbReference type="ARBA" id="ARBA00022692"/>
    </source>
</evidence>
<dbReference type="Gene3D" id="2.60.40.1910">
    <property type="match status" value="1"/>
</dbReference>
<dbReference type="InterPro" id="IPR034016">
    <property type="entry name" value="M1_APN-typ"/>
</dbReference>
<dbReference type="Pfam" id="PF17900">
    <property type="entry name" value="Peptidase_M1_N"/>
    <property type="match status" value="1"/>
</dbReference>
<keyword evidence="5" id="KW-1003">Cell membrane</keyword>
<dbReference type="MEROPS" id="M01.A09"/>
<evidence type="ECO:0000256" key="20">
    <source>
        <dbReference type="PIRSR" id="PIRSR634016-1"/>
    </source>
</evidence>
<evidence type="ECO:0000259" key="25">
    <source>
        <dbReference type="Pfam" id="PF01433"/>
    </source>
</evidence>
<keyword evidence="17" id="KW-1015">Disulfide bond</keyword>
<feature type="chain" id="PRO_5011412741" description="Aminopeptidase" evidence="24">
    <location>
        <begin position="26"/>
        <end position="962"/>
    </location>
</feature>
<dbReference type="GO" id="GO:0006508">
    <property type="term" value="P:proteolysis"/>
    <property type="evidence" value="ECO:0007669"/>
    <property type="project" value="UniProtKB-KW"/>
</dbReference>
<keyword evidence="19" id="KW-0449">Lipoprotein</keyword>
<feature type="binding site" evidence="21">
    <location>
        <position position="379"/>
    </location>
    <ligand>
        <name>Zn(2+)</name>
        <dbReference type="ChEBI" id="CHEBI:29105"/>
        <note>catalytic</note>
    </ligand>
</feature>
<dbReference type="OrthoDB" id="510539at2759"/>
<evidence type="ECO:0000313" key="29">
    <source>
        <dbReference type="EnsemblMetazoa" id="PHUM411950-PA"/>
    </source>
</evidence>
<dbReference type="InterPro" id="IPR001930">
    <property type="entry name" value="Peptidase_M1"/>
</dbReference>
<dbReference type="FunCoup" id="E0VS66">
    <property type="interactions" value="54"/>
</dbReference>
<comment type="subcellular location">
    <subcellularLocation>
        <location evidence="3">Cell membrane</location>
        <topology evidence="3">Lipid-anchor</topology>
        <topology evidence="3">GPI-anchor</topology>
    </subcellularLocation>
    <subcellularLocation>
        <location evidence="2">Membrane</location>
        <topology evidence="2">Single-pass type II membrane protein</topology>
    </subcellularLocation>
</comment>
<dbReference type="GeneID" id="8234283"/>
<dbReference type="FunFam" id="1.10.390.10:FF:000016">
    <property type="entry name" value="Glutamyl aminopeptidase"/>
    <property type="match status" value="1"/>
</dbReference>
<dbReference type="AlphaFoldDB" id="E0VS66"/>
<dbReference type="EC" id="3.4.11.-" evidence="23"/>
<dbReference type="GO" id="GO:0005737">
    <property type="term" value="C:cytoplasm"/>
    <property type="evidence" value="ECO:0007669"/>
    <property type="project" value="TreeGrafter"/>
</dbReference>
<dbReference type="GO" id="GO:0016285">
    <property type="term" value="F:alanyl aminopeptidase activity"/>
    <property type="evidence" value="ECO:0007669"/>
    <property type="project" value="UniProtKB-EC"/>
</dbReference>
<dbReference type="InterPro" id="IPR050344">
    <property type="entry name" value="Peptidase_M1_aminopeptidases"/>
</dbReference>
<keyword evidence="30" id="KW-1185">Reference proteome</keyword>
<dbReference type="SUPFAM" id="SSF63737">
    <property type="entry name" value="Leukotriene A4 hydrolase N-terminal domain"/>
    <property type="match status" value="1"/>
</dbReference>
<dbReference type="InterPro" id="IPR014782">
    <property type="entry name" value="Peptidase_M1_dom"/>
</dbReference>
<evidence type="ECO:0000259" key="26">
    <source>
        <dbReference type="Pfam" id="PF11838"/>
    </source>
</evidence>
<evidence type="ECO:0000256" key="4">
    <source>
        <dbReference type="ARBA" id="ARBA00010136"/>
    </source>
</evidence>
<feature type="domain" description="ERAP1-like C-terminal" evidence="26">
    <location>
        <begin position="613"/>
        <end position="940"/>
    </location>
</feature>
<feature type="active site" description="Proton acceptor" evidence="20">
    <location>
        <position position="380"/>
    </location>
</feature>
<feature type="domain" description="Aminopeptidase N-like N-terminal" evidence="27">
    <location>
        <begin position="56"/>
        <end position="270"/>
    </location>
</feature>
<keyword evidence="7 23" id="KW-0645">Protease</keyword>
<evidence type="ECO:0000313" key="28">
    <source>
        <dbReference type="EMBL" id="EEB16222.1"/>
    </source>
</evidence>
<evidence type="ECO:0000256" key="17">
    <source>
        <dbReference type="ARBA" id="ARBA00023157"/>
    </source>
</evidence>
<evidence type="ECO:0000256" key="22">
    <source>
        <dbReference type="PIRSR" id="PIRSR634016-4"/>
    </source>
</evidence>
<feature type="domain" description="Peptidase M1 membrane alanine aminopeptidase" evidence="25">
    <location>
        <begin position="312"/>
        <end position="532"/>
    </location>
</feature>
<sequence>MKKDIYKFFIIFFTLAIFEIRESLSIDVNEEDERQQQQQQQPKIQNGYRLPDNIYPEYYRVEILTNLADLSKNYTFDGRVWIMMKCVKPTDKIILHSKNLNIENDKVFVSQLNYQFKTEDLNPGRNCRQNCDDDSRTIKITNKYYVDEYEMYVIEMAENLQSNAYYSLSITYNGELTQGLAGYYRSSYKDLKTGETKWLAVTQFESTDARRAFPCFDEPGFKAKFQVNLGHSNRYHSISNMRIVSSIPVDNLPGWIWDQYEVTVPMSTYLLAFVVSDFSYKMSPKSPTNDVLFRVWARSDALNQVDYASLVGPRVLSYFEKYFDVKYPLPKMDMIAIPDFNAGAMENWGLVTYREVALLYDSEISTASSRPYVASVIAHELAHQWFGNLVTMKWWTDLWLNEGFATYVAALGVDYLHPQWDSLDEEIVDIMMSVFSLDSLKSSHPISVPIGHPREIAQIFDTISYKKGSFVLRMMNLFLGENTFRIGVSKYLKKHAFGNAEQDDLWESLTTEAHRTQSLPYFMTVKNIMDSWTLQTGYPLITVSINYDTCTTMVYQKKFLKVNNGAEEDDTKWWVPLSYTWESQGDFNNTQPKAWIPNTEDSVMINNLSCSGWVIFNIKISGLYRVKYDEENWNRLVKALLTNHDSIAVLNRVQLIEDSLELAKTGDISYTIPFNILCYLEKETEYLPWKTALKNLGYIDKMLRRYSSYGLFRVFMKRLLNNIYENTKNVEYENIPENLNKIQHQSLIAAWACKFEIGSCKERALVYFQAWMKTKYPDVENPIPRDYRSHIYCAAIKYGGENEWNFLWNRYLNSNVGNERNLILSSLVCTREMWILNRYLEWSLDESSGIRKQDSTTVFAGIARGDIGYYLAKSFLNSRIADIYEFFGPKTTRIGTYVSALANRITTNNELEELTEFTEKNKKYLLHSQQAIQQSLENAKINIHWQTKFYDLLTSYLKGQKM</sequence>
<reference evidence="29" key="3">
    <citation type="submission" date="2021-02" db="UniProtKB">
        <authorList>
            <consortium name="EnsemblMetazoa"/>
        </authorList>
    </citation>
    <scope>IDENTIFICATION</scope>
    <source>
        <strain evidence="29">USDA</strain>
    </source>
</reference>
<accession>E0VS66</accession>
<evidence type="ECO:0000256" key="5">
    <source>
        <dbReference type="ARBA" id="ARBA00022475"/>
    </source>
</evidence>
<feature type="binding site" evidence="21">
    <location>
        <position position="402"/>
    </location>
    <ligand>
        <name>Zn(2+)</name>
        <dbReference type="ChEBI" id="CHEBI:29105"/>
        <note>catalytic</note>
    </ligand>
</feature>
<dbReference type="FunFam" id="2.60.40.1730:FF:000012">
    <property type="entry name" value="Aminopeptidase N"/>
    <property type="match status" value="1"/>
</dbReference>
<evidence type="ECO:0000256" key="18">
    <source>
        <dbReference type="ARBA" id="ARBA00023180"/>
    </source>
</evidence>
<evidence type="ECO:0000256" key="3">
    <source>
        <dbReference type="ARBA" id="ARBA00004609"/>
    </source>
</evidence>
<dbReference type="VEuPathDB" id="VectorBase:PHUM411950"/>
<feature type="site" description="Transition state stabilizer" evidence="22">
    <location>
        <position position="465"/>
    </location>
</feature>
<evidence type="ECO:0000256" key="2">
    <source>
        <dbReference type="ARBA" id="ARBA00004606"/>
    </source>
</evidence>
<keyword evidence="14" id="KW-1133">Transmembrane helix</keyword>
<evidence type="ECO:0000256" key="19">
    <source>
        <dbReference type="ARBA" id="ARBA00023288"/>
    </source>
</evidence>
<dbReference type="GO" id="GO:0042277">
    <property type="term" value="F:peptide binding"/>
    <property type="evidence" value="ECO:0007669"/>
    <property type="project" value="TreeGrafter"/>
</dbReference>
<dbReference type="PANTHER" id="PTHR11533">
    <property type="entry name" value="PROTEASE M1 ZINC METALLOPROTEASE"/>
    <property type="match status" value="1"/>
</dbReference>
<feature type="signal peptide" evidence="24">
    <location>
        <begin position="1"/>
        <end position="25"/>
    </location>
</feature>
<dbReference type="Pfam" id="PF01433">
    <property type="entry name" value="Peptidase_M1"/>
    <property type="match status" value="1"/>
</dbReference>
<dbReference type="GO" id="GO:0043171">
    <property type="term" value="P:peptide catabolic process"/>
    <property type="evidence" value="ECO:0007669"/>
    <property type="project" value="TreeGrafter"/>
</dbReference>
<dbReference type="PRINTS" id="PR00756">
    <property type="entry name" value="ALADIPTASE"/>
</dbReference>
<evidence type="ECO:0000256" key="23">
    <source>
        <dbReference type="RuleBase" id="RU364040"/>
    </source>
</evidence>
<evidence type="ECO:0000256" key="14">
    <source>
        <dbReference type="ARBA" id="ARBA00022989"/>
    </source>
</evidence>
<keyword evidence="16" id="KW-0472">Membrane</keyword>
<keyword evidence="11 23" id="KW-0378">Hydrolase</keyword>
<comment type="similarity">
    <text evidence="4 23">Belongs to the peptidase M1 family.</text>
</comment>
<keyword evidence="12 21" id="KW-0862">Zinc</keyword>
<evidence type="ECO:0000256" key="9">
    <source>
        <dbReference type="ARBA" id="ARBA00022723"/>
    </source>
</evidence>
<comment type="cofactor">
    <cofactor evidence="21 23">
        <name>Zn(2+)</name>
        <dbReference type="ChEBI" id="CHEBI:29105"/>
    </cofactor>
    <text evidence="21 23">Binds 1 zinc ion per subunit.</text>
</comment>
<dbReference type="RefSeq" id="XP_002428960.1">
    <property type="nucleotide sequence ID" value="XM_002428915.1"/>
</dbReference>
<dbReference type="InterPro" id="IPR042097">
    <property type="entry name" value="Aminopeptidase_N-like_N_sf"/>
</dbReference>
<comment type="catalytic activity">
    <reaction evidence="1">
        <text>Release of an N-terminal amino acid, Xaa-|-Yaa- from a peptide, amide or arylamide. Xaa is preferably Ala, but may be most amino acids including Pro (slow action). When a terminal hydrophobic residue is followed by a prolyl residue, the two may be released as an intact Xaa-Pro dipeptide.</text>
        <dbReference type="EC" id="3.4.11.2"/>
    </reaction>
</comment>
<evidence type="ECO:0000313" key="30">
    <source>
        <dbReference type="Proteomes" id="UP000009046"/>
    </source>
</evidence>
<dbReference type="EMBL" id="DS235745">
    <property type="protein sequence ID" value="EEB16222.1"/>
    <property type="molecule type" value="Genomic_DNA"/>
</dbReference>
<dbReference type="GO" id="GO:0008270">
    <property type="term" value="F:zinc ion binding"/>
    <property type="evidence" value="ECO:0007669"/>
    <property type="project" value="UniProtKB-UniRule"/>
</dbReference>
<dbReference type="Proteomes" id="UP000009046">
    <property type="component" value="Unassembled WGS sequence"/>
</dbReference>
<dbReference type="PANTHER" id="PTHR11533:SF253">
    <property type="entry name" value="AMINOPEPTIDASE-RELATED"/>
    <property type="match status" value="1"/>
</dbReference>
<dbReference type="CTD" id="8234283"/>
<dbReference type="eggNOG" id="KOG1046">
    <property type="taxonomic scope" value="Eukaryota"/>
</dbReference>
<evidence type="ECO:0000256" key="7">
    <source>
        <dbReference type="ARBA" id="ARBA00022670"/>
    </source>
</evidence>
<keyword evidence="13" id="KW-0735">Signal-anchor</keyword>
<evidence type="ECO:0000259" key="27">
    <source>
        <dbReference type="Pfam" id="PF17900"/>
    </source>
</evidence>
<dbReference type="GO" id="GO:0005886">
    <property type="term" value="C:plasma membrane"/>
    <property type="evidence" value="ECO:0007669"/>
    <property type="project" value="UniProtKB-SubCell"/>
</dbReference>
<gene>
    <name evidence="29" type="primary">8234283</name>
    <name evidence="28" type="ORF">Phum_PHUM411950</name>
</gene>
<evidence type="ECO:0000256" key="13">
    <source>
        <dbReference type="ARBA" id="ARBA00022968"/>
    </source>
</evidence>
<dbReference type="FunFam" id="2.60.40.1910:FF:000008">
    <property type="entry name" value="Aminopeptidase"/>
    <property type="match status" value="1"/>
</dbReference>
<keyword evidence="10 24" id="KW-0732">Signal</keyword>
<keyword evidence="6" id="KW-0336">GPI-anchor</keyword>
<dbReference type="HOGENOM" id="CLU_003705_2_0_1"/>
<evidence type="ECO:0000256" key="12">
    <source>
        <dbReference type="ARBA" id="ARBA00022833"/>
    </source>
</evidence>
<dbReference type="InterPro" id="IPR024571">
    <property type="entry name" value="ERAP1-like_C_dom"/>
</dbReference>
<dbReference type="GO" id="GO:0005615">
    <property type="term" value="C:extracellular space"/>
    <property type="evidence" value="ECO:0007669"/>
    <property type="project" value="TreeGrafter"/>
</dbReference>
<keyword evidence="18" id="KW-0325">Glycoprotein</keyword>
<keyword evidence="9 21" id="KW-0479">Metal-binding</keyword>
<evidence type="ECO:0000256" key="1">
    <source>
        <dbReference type="ARBA" id="ARBA00000098"/>
    </source>
</evidence>
<evidence type="ECO:0000256" key="15">
    <source>
        <dbReference type="ARBA" id="ARBA00023049"/>
    </source>
</evidence>
<evidence type="ECO:0000256" key="24">
    <source>
        <dbReference type="SAM" id="SignalP"/>
    </source>
</evidence>
<keyword evidence="23 28" id="KW-0031">Aminopeptidase</keyword>
<proteinExistence type="inferred from homology"/>
<feature type="binding site" evidence="21">
    <location>
        <position position="383"/>
    </location>
    <ligand>
        <name>Zn(2+)</name>
        <dbReference type="ChEBI" id="CHEBI:29105"/>
        <note>catalytic</note>
    </ligand>
</feature>
<evidence type="ECO:0000256" key="16">
    <source>
        <dbReference type="ARBA" id="ARBA00023136"/>
    </source>
</evidence>
<evidence type="ECO:0000256" key="10">
    <source>
        <dbReference type="ARBA" id="ARBA00022729"/>
    </source>
</evidence>
<reference evidence="28" key="2">
    <citation type="submission" date="2007-04" db="EMBL/GenBank/DDBJ databases">
        <title>The genome of the human body louse.</title>
        <authorList>
            <consortium name="The Human Body Louse Genome Consortium"/>
            <person name="Kirkness E."/>
            <person name="Walenz B."/>
            <person name="Hass B."/>
            <person name="Bruggner R."/>
            <person name="Strausberg R."/>
        </authorList>
    </citation>
    <scope>NUCLEOTIDE SEQUENCE</scope>
    <source>
        <strain evidence="28">USDA</strain>
    </source>
</reference>
<name>E0VS66_PEDHC</name>
<dbReference type="GO" id="GO:0098552">
    <property type="term" value="C:side of membrane"/>
    <property type="evidence" value="ECO:0007669"/>
    <property type="project" value="UniProtKB-KW"/>
</dbReference>
<protein>
    <recommendedName>
        <fullName evidence="23">Aminopeptidase</fullName>
        <ecNumber evidence="23">3.4.11.-</ecNumber>
    </recommendedName>
</protein>
<evidence type="ECO:0000256" key="21">
    <source>
        <dbReference type="PIRSR" id="PIRSR634016-3"/>
    </source>
</evidence>
<keyword evidence="15 23" id="KW-0482">Metalloprotease</keyword>
<dbReference type="Gene3D" id="1.25.50.20">
    <property type="match status" value="1"/>
</dbReference>
<dbReference type="CDD" id="cd09601">
    <property type="entry name" value="M1_APN-Q_like"/>
    <property type="match status" value="1"/>
</dbReference>